<dbReference type="Proteomes" id="UP000501753">
    <property type="component" value="Chromosome"/>
</dbReference>
<reference evidence="2 4" key="1">
    <citation type="submission" date="2018-04" db="EMBL/GenBank/DDBJ databases">
        <title>Complete genome sequences of Streptomyces griseoviridis K61 and characterization of antagonistic properties of biological control agents.</title>
        <authorList>
            <person name="Mariita R.M."/>
            <person name="Sello J.K."/>
        </authorList>
    </citation>
    <scope>NUCLEOTIDE SEQUENCE [LARGE SCALE GENOMIC DNA]</scope>
    <source>
        <strain evidence="2 4">K61</strain>
    </source>
</reference>
<dbReference type="EMBL" id="CP034687">
    <property type="protein sequence ID" value="AZS83287.1"/>
    <property type="molecule type" value="Genomic_DNA"/>
</dbReference>
<sequence length="161" mass="17387">MIVAGLLLTAAGEVDSQVARLLIYEVPPSQVLTRLQNHGQACVWCGERGRLEPLGGTLSWEPAGCSRCGPLRLRYVRAYLMWARHAVQCTACAGAHCTAGEPFAFRHRVAYEGTGRRRPVICACGCAVGLESPLLRPCTAGIVTLRYSYTGACRAPERGRA</sequence>
<dbReference type="OrthoDB" id="4260134at2"/>
<reference evidence="1 3" key="2">
    <citation type="submission" date="2018-12" db="EMBL/GenBank/DDBJ databases">
        <title>Streptomyces griseoviridis F1-27 complete genome.</title>
        <authorList>
            <person name="Mariita R.M."/>
            <person name="Sello J.K."/>
        </authorList>
    </citation>
    <scope>NUCLEOTIDE SEQUENCE [LARGE SCALE GENOMIC DNA]</scope>
    <source>
        <strain evidence="1 3">F1-27</strain>
    </source>
</reference>
<organism evidence="1 3">
    <name type="scientific">Streptomyces griseoviridis</name>
    <dbReference type="NCBI Taxonomy" id="45398"/>
    <lineage>
        <taxon>Bacteria</taxon>
        <taxon>Bacillati</taxon>
        <taxon>Actinomycetota</taxon>
        <taxon>Actinomycetes</taxon>
        <taxon>Kitasatosporales</taxon>
        <taxon>Streptomycetaceae</taxon>
        <taxon>Streptomyces</taxon>
    </lineage>
</organism>
<proteinExistence type="predicted"/>
<evidence type="ECO:0000313" key="2">
    <source>
        <dbReference type="EMBL" id="QCN89858.1"/>
    </source>
</evidence>
<dbReference type="KEGG" id="sgd:ELQ87_02480"/>
<evidence type="ECO:0000313" key="3">
    <source>
        <dbReference type="Proteomes" id="UP000271291"/>
    </source>
</evidence>
<dbReference type="Proteomes" id="UP000271291">
    <property type="component" value="Chromosome"/>
</dbReference>
<dbReference type="EMBL" id="CP029078">
    <property type="protein sequence ID" value="QCN89858.1"/>
    <property type="molecule type" value="Genomic_DNA"/>
</dbReference>
<evidence type="ECO:0000313" key="1">
    <source>
        <dbReference type="EMBL" id="AZS83287.1"/>
    </source>
</evidence>
<name>A0A3S9Z698_STRGD</name>
<accession>A0A3S9Z698</accession>
<keyword evidence="4" id="KW-1185">Reference proteome</keyword>
<gene>
    <name evidence="2" type="ORF">DDJ31_36880</name>
    <name evidence="1" type="ORF">ELQ87_02480</name>
</gene>
<dbReference type="AlphaFoldDB" id="A0A3S9Z698"/>
<evidence type="ECO:0000313" key="4">
    <source>
        <dbReference type="Proteomes" id="UP000501753"/>
    </source>
</evidence>
<protein>
    <submittedName>
        <fullName evidence="1">Uncharacterized protein</fullName>
    </submittedName>
</protein>
<dbReference type="RefSeq" id="WP_127176201.1">
    <property type="nucleotide sequence ID" value="NZ_CP029078.1"/>
</dbReference>